<dbReference type="GO" id="GO:0015031">
    <property type="term" value="P:protein transport"/>
    <property type="evidence" value="ECO:0007669"/>
    <property type="project" value="UniProtKB-KW"/>
</dbReference>
<evidence type="ECO:0000313" key="9">
    <source>
        <dbReference type="Proteomes" id="UP000002772"/>
    </source>
</evidence>
<dbReference type="EMBL" id="GL945017">
    <property type="protein sequence ID" value="EGN57824.1"/>
    <property type="molecule type" value="Genomic_DNA"/>
</dbReference>
<dbReference type="PANTHER" id="PTHR30558:SF3">
    <property type="entry name" value="BIOPOLYMER TRANSPORT PROTEIN EXBD-RELATED"/>
    <property type="match status" value="1"/>
</dbReference>
<dbReference type="eggNOG" id="COG0848">
    <property type="taxonomic scope" value="Bacteria"/>
</dbReference>
<dbReference type="RefSeq" id="WP_007575639.1">
    <property type="nucleotide sequence ID" value="NZ_BPTS01000002.1"/>
</dbReference>
<evidence type="ECO:0000256" key="3">
    <source>
        <dbReference type="ARBA" id="ARBA00022475"/>
    </source>
</evidence>
<proteinExistence type="inferred from homology"/>
<dbReference type="InterPro" id="IPR003400">
    <property type="entry name" value="ExbD"/>
</dbReference>
<evidence type="ECO:0000256" key="6">
    <source>
        <dbReference type="ARBA" id="ARBA00023136"/>
    </source>
</evidence>
<evidence type="ECO:0000256" key="4">
    <source>
        <dbReference type="ARBA" id="ARBA00022692"/>
    </source>
</evidence>
<protein>
    <submittedName>
        <fullName evidence="8">Biopolymer transport protein ExbD/TolR</fullName>
    </submittedName>
</protein>
<keyword evidence="5" id="KW-1133">Transmembrane helix</keyword>
<keyword evidence="3" id="KW-1003">Cell membrane</keyword>
<accession>F8NAE4</accession>
<dbReference type="HOGENOM" id="CLU_114443_1_0_10"/>
<organism evidence="8 9">
    <name type="scientific">Hallella multisaccharivorax DSM 17128</name>
    <dbReference type="NCBI Taxonomy" id="688246"/>
    <lineage>
        <taxon>Bacteria</taxon>
        <taxon>Pseudomonadati</taxon>
        <taxon>Bacteroidota</taxon>
        <taxon>Bacteroidia</taxon>
        <taxon>Bacteroidales</taxon>
        <taxon>Prevotellaceae</taxon>
        <taxon>Hallella</taxon>
    </lineage>
</organism>
<reference evidence="9" key="1">
    <citation type="journal article" date="2011" name="Stand. Genomic Sci.">
        <title>Non-contiguous finished genome sequence of the opportunistic oral pathogen Prevotella multisaccharivorax type strain (PPPA20).</title>
        <authorList>
            <person name="Pati A."/>
            <person name="Gronow S."/>
            <person name="Lu M."/>
            <person name="Lapidus A."/>
            <person name="Nolan M."/>
            <person name="Lucas S."/>
            <person name="Hammon N."/>
            <person name="Deshpande S."/>
            <person name="Cheng J.F."/>
            <person name="Tapia R."/>
            <person name="Han C."/>
            <person name="Goodwin L."/>
            <person name="Pitluck S."/>
            <person name="Liolios K."/>
            <person name="Pagani I."/>
            <person name="Mavromatis K."/>
            <person name="Mikhailova N."/>
            <person name="Huntemann M."/>
            <person name="Chen A."/>
            <person name="Palaniappan K."/>
            <person name="Land M."/>
            <person name="Hauser L."/>
            <person name="Detter J.C."/>
            <person name="Brambilla E.M."/>
            <person name="Rohde M."/>
            <person name="Goker M."/>
            <person name="Woyke T."/>
            <person name="Bristow J."/>
            <person name="Eisen J.A."/>
            <person name="Markowitz V."/>
            <person name="Hugenholtz P."/>
            <person name="Kyrpides N.C."/>
            <person name="Klenk H.P."/>
            <person name="Ivanova N."/>
        </authorList>
    </citation>
    <scope>NUCLEOTIDE SEQUENCE [LARGE SCALE GENOMIC DNA]</scope>
    <source>
        <strain evidence="9">DSM 17128</strain>
    </source>
</reference>
<name>F8NAE4_9BACT</name>
<dbReference type="AlphaFoldDB" id="F8NAE4"/>
<sequence>MRFSHKEHRVPGLNTTSTADISFMLLIFFLVTTNMDIDKGLQRQLSPTGKDDMQESFVEKGTTLRLAITPDNRLLVDGKPFQVSQLRYKVEDFVQRVGRRHLITVSVNPQASYDAYFSMQNELVAAYRILRNRTALRLFGRNYDALSSAQRDKVKEACPQRIAEQYINNVEGGAQ</sequence>
<gene>
    <name evidence="8" type="ORF">Premu_2455</name>
</gene>
<dbReference type="GO" id="GO:0005886">
    <property type="term" value="C:plasma membrane"/>
    <property type="evidence" value="ECO:0007669"/>
    <property type="project" value="UniProtKB-SubCell"/>
</dbReference>
<keyword evidence="4 7" id="KW-0812">Transmembrane</keyword>
<keyword evidence="9" id="KW-1185">Reference proteome</keyword>
<dbReference type="STRING" id="688246.Premu_2455"/>
<evidence type="ECO:0000256" key="7">
    <source>
        <dbReference type="RuleBase" id="RU003879"/>
    </source>
</evidence>
<evidence type="ECO:0000256" key="5">
    <source>
        <dbReference type="ARBA" id="ARBA00022989"/>
    </source>
</evidence>
<dbReference type="Proteomes" id="UP000002772">
    <property type="component" value="Unassembled WGS sequence"/>
</dbReference>
<keyword evidence="7" id="KW-0653">Protein transport</keyword>
<dbReference type="OrthoDB" id="9801500at2"/>
<comment type="subcellular location">
    <subcellularLocation>
        <location evidence="1">Cell membrane</location>
        <topology evidence="1">Single-pass membrane protein</topology>
    </subcellularLocation>
    <subcellularLocation>
        <location evidence="7">Cell membrane</location>
        <topology evidence="7">Single-pass type II membrane protein</topology>
    </subcellularLocation>
</comment>
<evidence type="ECO:0000256" key="2">
    <source>
        <dbReference type="ARBA" id="ARBA00005811"/>
    </source>
</evidence>
<evidence type="ECO:0000313" key="8">
    <source>
        <dbReference type="EMBL" id="EGN57824.1"/>
    </source>
</evidence>
<evidence type="ECO:0000256" key="1">
    <source>
        <dbReference type="ARBA" id="ARBA00004162"/>
    </source>
</evidence>
<keyword evidence="6" id="KW-0472">Membrane</keyword>
<dbReference type="PANTHER" id="PTHR30558">
    <property type="entry name" value="EXBD MEMBRANE COMPONENT OF PMF-DRIVEN MACROMOLECULE IMPORT SYSTEM"/>
    <property type="match status" value="1"/>
</dbReference>
<dbReference type="Pfam" id="PF02472">
    <property type="entry name" value="ExbD"/>
    <property type="match status" value="1"/>
</dbReference>
<keyword evidence="7" id="KW-0813">Transport</keyword>
<comment type="similarity">
    <text evidence="2 7">Belongs to the ExbD/TolR family.</text>
</comment>
<dbReference type="GO" id="GO:0022857">
    <property type="term" value="F:transmembrane transporter activity"/>
    <property type="evidence" value="ECO:0007669"/>
    <property type="project" value="InterPro"/>
</dbReference>